<dbReference type="Proteomes" id="UP001230915">
    <property type="component" value="Unassembled WGS sequence"/>
</dbReference>
<gene>
    <name evidence="3" type="ORF">RBU60_13710</name>
</gene>
<dbReference type="Pfam" id="PF16036">
    <property type="entry name" value="Chalcone_3"/>
    <property type="match status" value="1"/>
</dbReference>
<dbReference type="InterPro" id="IPR016088">
    <property type="entry name" value="Chalcone_isomerase_3-sand"/>
</dbReference>
<feature type="signal peptide" evidence="1">
    <location>
        <begin position="1"/>
        <end position="19"/>
    </location>
</feature>
<comment type="caution">
    <text evidence="3">The sequence shown here is derived from an EMBL/GenBank/DDBJ whole genome shotgun (WGS) entry which is preliminary data.</text>
</comment>
<evidence type="ECO:0000256" key="1">
    <source>
        <dbReference type="SAM" id="SignalP"/>
    </source>
</evidence>
<protein>
    <submittedName>
        <fullName evidence="3">Chalcone isomerase family protein</fullName>
    </submittedName>
</protein>
<evidence type="ECO:0000313" key="4">
    <source>
        <dbReference type="Proteomes" id="UP001230915"/>
    </source>
</evidence>
<dbReference type="InterPro" id="IPR016087">
    <property type="entry name" value="Chalcone_isomerase"/>
</dbReference>
<keyword evidence="3" id="KW-0413">Isomerase</keyword>
<feature type="domain" description="Chalcone isomerase" evidence="2">
    <location>
        <begin position="22"/>
        <end position="186"/>
    </location>
</feature>
<feature type="chain" id="PRO_5045881702" evidence="1">
    <location>
        <begin position="20"/>
        <end position="187"/>
    </location>
</feature>
<dbReference type="RefSeq" id="WP_308865631.1">
    <property type="nucleotide sequence ID" value="NZ_JAVHUL010000058.1"/>
</dbReference>
<dbReference type="EMBL" id="JAVHUL010000058">
    <property type="protein sequence ID" value="MDQ7918630.1"/>
    <property type="molecule type" value="Genomic_DNA"/>
</dbReference>
<sequence>MNKIAIILAVVFAVNLSSAQTKKVGGVEIPTSETFGEHTLSLNGAGTRSKLWIDLYVGGLYLNAKSSNAKEIMNSDEAMAVKLQIVSRLVSSSKMVSAVEEGFESSTNGDVAPLQSKIDQFISFFGEEIKKGDVFDITYQPGKGVVSYKNGKEKGVIEGMDFKKALFGIWLSKNPVDDGLKEDMLGK</sequence>
<evidence type="ECO:0000259" key="2">
    <source>
        <dbReference type="Pfam" id="PF16036"/>
    </source>
</evidence>
<keyword evidence="1" id="KW-0732">Signal</keyword>
<dbReference type="Gene3D" id="3.50.70.10">
    <property type="match status" value="1"/>
</dbReference>
<reference evidence="3 4" key="1">
    <citation type="submission" date="2023-08" db="EMBL/GenBank/DDBJ databases">
        <title>Mesonia sp. MT50, isolated from deep-sea sediment of the Mariana Trench.</title>
        <authorList>
            <person name="Fu H."/>
        </authorList>
    </citation>
    <scope>NUCLEOTIDE SEQUENCE [LARGE SCALE GENOMIC DNA]</scope>
    <source>
        <strain evidence="3 4">MT50</strain>
    </source>
</reference>
<proteinExistence type="predicted"/>
<dbReference type="InterPro" id="IPR036298">
    <property type="entry name" value="Chalcone_isomerase_sf"/>
</dbReference>
<accession>A0ABU1A4K8</accession>
<dbReference type="GO" id="GO:0016853">
    <property type="term" value="F:isomerase activity"/>
    <property type="evidence" value="ECO:0007669"/>
    <property type="project" value="UniProtKB-KW"/>
</dbReference>
<keyword evidence="4" id="KW-1185">Reference proteome</keyword>
<dbReference type="SUPFAM" id="SSF54626">
    <property type="entry name" value="Chalcone isomerase"/>
    <property type="match status" value="1"/>
</dbReference>
<organism evidence="3 4">
    <name type="scientific">Mesonia profundi</name>
    <dbReference type="NCBI Taxonomy" id="3070998"/>
    <lineage>
        <taxon>Bacteria</taxon>
        <taxon>Pseudomonadati</taxon>
        <taxon>Bacteroidota</taxon>
        <taxon>Flavobacteriia</taxon>
        <taxon>Flavobacteriales</taxon>
        <taxon>Flavobacteriaceae</taxon>
        <taxon>Mesonia</taxon>
    </lineage>
</organism>
<name>A0ABU1A4K8_9FLAO</name>
<evidence type="ECO:0000313" key="3">
    <source>
        <dbReference type="EMBL" id="MDQ7918630.1"/>
    </source>
</evidence>